<evidence type="ECO:0000256" key="8">
    <source>
        <dbReference type="ARBA" id="ARBA00041244"/>
    </source>
</evidence>
<dbReference type="PROSITE" id="PS50082">
    <property type="entry name" value="WD_REPEATS_2"/>
    <property type="match status" value="1"/>
</dbReference>
<organism evidence="11 12">
    <name type="scientific">Caenorhabditis nigoni</name>
    <dbReference type="NCBI Taxonomy" id="1611254"/>
    <lineage>
        <taxon>Eukaryota</taxon>
        <taxon>Metazoa</taxon>
        <taxon>Ecdysozoa</taxon>
        <taxon>Nematoda</taxon>
        <taxon>Chromadorea</taxon>
        <taxon>Rhabditida</taxon>
        <taxon>Rhabditina</taxon>
        <taxon>Rhabditomorpha</taxon>
        <taxon>Rhabditoidea</taxon>
        <taxon>Rhabditidae</taxon>
        <taxon>Peloderinae</taxon>
        <taxon>Caenorhabditis</taxon>
    </lineage>
</organism>
<dbReference type="InterPro" id="IPR017383">
    <property type="entry name" value="ARPC1"/>
</dbReference>
<keyword evidence="4 10" id="KW-0853">WD repeat</keyword>
<evidence type="ECO:0000313" key="11">
    <source>
        <dbReference type="EMBL" id="PIC43055.1"/>
    </source>
</evidence>
<dbReference type="GO" id="GO:0051015">
    <property type="term" value="F:actin filament binding"/>
    <property type="evidence" value="ECO:0007669"/>
    <property type="project" value="TreeGrafter"/>
</dbReference>
<evidence type="ECO:0000256" key="7">
    <source>
        <dbReference type="ARBA" id="ARBA00023212"/>
    </source>
</evidence>
<dbReference type="AlphaFoldDB" id="A0A2G5UTZ7"/>
<name>A0A2G5UTZ7_9PELO</name>
<dbReference type="OrthoDB" id="406844at2759"/>
<evidence type="ECO:0000256" key="3">
    <source>
        <dbReference type="ARBA" id="ARBA00022490"/>
    </source>
</evidence>
<evidence type="ECO:0000256" key="6">
    <source>
        <dbReference type="ARBA" id="ARBA00023203"/>
    </source>
</evidence>
<dbReference type="FunFam" id="2.130.10.10:FF:001023">
    <property type="entry name" value="Actin-related protein 2/3 complex subunit"/>
    <property type="match status" value="1"/>
</dbReference>
<dbReference type="STRING" id="1611254.A0A2G5UTZ7"/>
<dbReference type="SMART" id="SM00320">
    <property type="entry name" value="WD40"/>
    <property type="match status" value="6"/>
</dbReference>
<comment type="similarity">
    <text evidence="2">Belongs to the WD repeat ARPC1 family.</text>
</comment>
<gene>
    <name evidence="11" type="primary">Cni-arx-3</name>
    <name evidence="11" type="synonym">Cnig_chr_III.g9937</name>
    <name evidence="11" type="ORF">B9Z55_009937</name>
</gene>
<dbReference type="SUPFAM" id="SSF50978">
    <property type="entry name" value="WD40 repeat-like"/>
    <property type="match status" value="1"/>
</dbReference>
<dbReference type="InterPro" id="IPR036322">
    <property type="entry name" value="WD40_repeat_dom_sf"/>
</dbReference>
<keyword evidence="6" id="KW-0009">Actin-binding</keyword>
<protein>
    <recommendedName>
        <fullName evidence="8">Arp2/3 complex 41 kDa subunit</fullName>
    </recommendedName>
    <alternativeName>
        <fullName evidence="9">p41-ARC</fullName>
    </alternativeName>
</protein>
<evidence type="ECO:0000256" key="2">
    <source>
        <dbReference type="ARBA" id="ARBA00006260"/>
    </source>
</evidence>
<dbReference type="Gene3D" id="2.130.10.10">
    <property type="entry name" value="YVTN repeat-like/Quinoprotein amine dehydrogenase"/>
    <property type="match status" value="1"/>
</dbReference>
<evidence type="ECO:0000256" key="9">
    <source>
        <dbReference type="ARBA" id="ARBA00041789"/>
    </source>
</evidence>
<dbReference type="Proteomes" id="UP000230233">
    <property type="component" value="Chromosome III"/>
</dbReference>
<evidence type="ECO:0000256" key="1">
    <source>
        <dbReference type="ARBA" id="ARBA00004245"/>
    </source>
</evidence>
<dbReference type="PANTHER" id="PTHR10709">
    <property type="entry name" value="ACTIN-RELATED PROTEIN 2/3 COMPLEX SUBUNIT 1"/>
    <property type="match status" value="1"/>
</dbReference>
<reference evidence="12" key="1">
    <citation type="submission" date="2017-10" db="EMBL/GenBank/DDBJ databases">
        <title>Rapid genome shrinkage in a self-fertile nematode reveals novel sperm competition proteins.</title>
        <authorList>
            <person name="Yin D."/>
            <person name="Schwarz E.M."/>
            <person name="Thomas C.G."/>
            <person name="Felde R.L."/>
            <person name="Korf I.F."/>
            <person name="Cutter A.D."/>
            <person name="Schartner C.M."/>
            <person name="Ralston E.J."/>
            <person name="Meyer B.J."/>
            <person name="Haag E.S."/>
        </authorList>
    </citation>
    <scope>NUCLEOTIDE SEQUENCE [LARGE SCALE GENOMIC DNA]</scope>
    <source>
        <strain evidence="12">JU1422</strain>
    </source>
</reference>
<feature type="repeat" description="WD" evidence="10">
    <location>
        <begin position="98"/>
        <end position="129"/>
    </location>
</feature>
<sequence>MGARARAGQGKREDDEGLVSILGEEAYPEGPLTLSFVPDGSTEMSSSGVPVLHWNFGIGPITCHAWNKDRTQIAVSASSNEIHIFEFRNGEWQSVHTLSEHDLPVTGLDWGTKTNRIVSCSQDKNAFVWTFDKNVWKPELVLVRFNRAATYVKWSPLENKFAVGSGAKLVSVCYYEQENHWWVSKQIKKPIRSTVTCLDWHPNNVLLAVGSCDFKCRVFSAYVKEVDEKPSPNPWGQKMPFGQLMSEYTVGGWVHRVAFSPSGCRLAFVSHDSSVSFVDSTVDSQKVQNLRTVHLPFTTVEWITENSIVAAGHDCSPVLFVVSQDILKEVCKLDVPSATKSSSVNSALQLFKNIDRNNAAEKVVVALKTLHQNRITQILPHSGTVGNVSKFTTCGTDGIVALWDLKETLEFCRNHPSLV</sequence>
<comment type="caution">
    <text evidence="11">The sequence shown here is derived from an EMBL/GenBank/DDBJ whole genome shotgun (WGS) entry which is preliminary data.</text>
</comment>
<keyword evidence="12" id="KW-1185">Reference proteome</keyword>
<comment type="subcellular location">
    <subcellularLocation>
        <location evidence="1">Cytoplasm</location>
        <location evidence="1">Cytoskeleton</location>
    </subcellularLocation>
</comment>
<dbReference type="Pfam" id="PF00400">
    <property type="entry name" value="WD40"/>
    <property type="match status" value="2"/>
</dbReference>
<dbReference type="GO" id="GO:0005885">
    <property type="term" value="C:Arp2/3 protein complex"/>
    <property type="evidence" value="ECO:0007669"/>
    <property type="project" value="InterPro"/>
</dbReference>
<dbReference type="EMBL" id="PDUG01000003">
    <property type="protein sequence ID" value="PIC43055.1"/>
    <property type="molecule type" value="Genomic_DNA"/>
</dbReference>
<dbReference type="InterPro" id="IPR001680">
    <property type="entry name" value="WD40_rpt"/>
</dbReference>
<dbReference type="GO" id="GO:0034314">
    <property type="term" value="P:Arp2/3 complex-mediated actin nucleation"/>
    <property type="evidence" value="ECO:0007669"/>
    <property type="project" value="InterPro"/>
</dbReference>
<evidence type="ECO:0000256" key="4">
    <source>
        <dbReference type="ARBA" id="ARBA00022574"/>
    </source>
</evidence>
<evidence type="ECO:0000256" key="5">
    <source>
        <dbReference type="ARBA" id="ARBA00022737"/>
    </source>
</evidence>
<evidence type="ECO:0000313" key="12">
    <source>
        <dbReference type="Proteomes" id="UP000230233"/>
    </source>
</evidence>
<proteinExistence type="inferred from homology"/>
<accession>A0A2G5UTZ7</accession>
<dbReference type="InterPro" id="IPR015943">
    <property type="entry name" value="WD40/YVTN_repeat-like_dom_sf"/>
</dbReference>
<dbReference type="PANTHER" id="PTHR10709:SF2">
    <property type="entry name" value="ACTIN-RELATED PROTEIN 2_3 COMPLEX SUBUNIT"/>
    <property type="match status" value="1"/>
</dbReference>
<dbReference type="PIRSF" id="PIRSF038093">
    <property type="entry name" value="ARP2/3_su1"/>
    <property type="match status" value="1"/>
</dbReference>
<keyword evidence="7" id="KW-0206">Cytoskeleton</keyword>
<evidence type="ECO:0000256" key="10">
    <source>
        <dbReference type="PROSITE-ProRule" id="PRU00221"/>
    </source>
</evidence>
<keyword evidence="3" id="KW-0963">Cytoplasm</keyword>
<keyword evidence="5" id="KW-0677">Repeat</keyword>